<dbReference type="PANTHER" id="PTHR36842">
    <property type="entry name" value="PROTEIN TOLB HOMOLOG"/>
    <property type="match status" value="1"/>
</dbReference>
<evidence type="ECO:0000256" key="2">
    <source>
        <dbReference type="SAM" id="SignalP"/>
    </source>
</evidence>
<accession>A0ABW0BQI4</accession>
<dbReference type="Pfam" id="PF07676">
    <property type="entry name" value="PD40"/>
    <property type="match status" value="5"/>
</dbReference>
<protein>
    <submittedName>
        <fullName evidence="3">Uncharacterized protein</fullName>
    </submittedName>
</protein>
<evidence type="ECO:0000256" key="1">
    <source>
        <dbReference type="ARBA" id="ARBA00009820"/>
    </source>
</evidence>
<evidence type="ECO:0000313" key="3">
    <source>
        <dbReference type="EMBL" id="MFC5179355.1"/>
    </source>
</evidence>
<sequence>MRPRASLAVASTAILSVIAGPALAVGVGPDAVAPNPFAGNQDWVAYQTFRDGREGVYLVHPDGSGDHEVDFGLEEGYALLPDWSPDGTRLAVTTRNRFPETLIEHDLTTGESRELFGCDWPCVGDDEPAYSPDGRSVAFIRYFGPFDDNGPADCSLWVGEVATGAVRRVSDNEGCDREYFPRWSPDGSHLTYHRERPAANGWWTSAVFTVRADGTDERRLTDFALVGGTPDWSPDGRWIVFSTHPLGTSPDRNSELFRIRPDGTGLQQLTHFRSVRAVQPRYTPDGRWIVFTADRPRHRSLWALPAAGGTPVVLARHERIYTHGTWQPGS</sequence>
<dbReference type="InterPro" id="IPR011042">
    <property type="entry name" value="6-blade_b-propeller_TolB-like"/>
</dbReference>
<dbReference type="EMBL" id="JBHSKD010000027">
    <property type="protein sequence ID" value="MFC5179355.1"/>
    <property type="molecule type" value="Genomic_DNA"/>
</dbReference>
<name>A0ABW0BQI4_9ACTN</name>
<feature type="signal peptide" evidence="2">
    <location>
        <begin position="1"/>
        <end position="24"/>
    </location>
</feature>
<dbReference type="Gene3D" id="2.120.10.30">
    <property type="entry name" value="TolB, C-terminal domain"/>
    <property type="match status" value="2"/>
</dbReference>
<dbReference type="RefSeq" id="WP_378593421.1">
    <property type="nucleotide sequence ID" value="NZ_JBHSKD010000027.1"/>
</dbReference>
<dbReference type="PANTHER" id="PTHR36842:SF1">
    <property type="entry name" value="PROTEIN TOLB"/>
    <property type="match status" value="1"/>
</dbReference>
<dbReference type="InterPro" id="IPR011659">
    <property type="entry name" value="WD40"/>
</dbReference>
<proteinExistence type="inferred from homology"/>
<dbReference type="SUPFAM" id="SSF69304">
    <property type="entry name" value="Tricorn protease N-terminal domain"/>
    <property type="match status" value="1"/>
</dbReference>
<dbReference type="Proteomes" id="UP001596087">
    <property type="component" value="Unassembled WGS sequence"/>
</dbReference>
<organism evidence="3 4">
    <name type="scientific">Nocardioides taihuensis</name>
    <dbReference type="NCBI Taxonomy" id="1835606"/>
    <lineage>
        <taxon>Bacteria</taxon>
        <taxon>Bacillati</taxon>
        <taxon>Actinomycetota</taxon>
        <taxon>Actinomycetes</taxon>
        <taxon>Propionibacteriales</taxon>
        <taxon>Nocardioidaceae</taxon>
        <taxon>Nocardioides</taxon>
    </lineage>
</organism>
<gene>
    <name evidence="3" type="ORF">ACFPGP_21920</name>
</gene>
<comment type="similarity">
    <text evidence="1">Belongs to the TolB family.</text>
</comment>
<keyword evidence="4" id="KW-1185">Reference proteome</keyword>
<feature type="chain" id="PRO_5047146480" evidence="2">
    <location>
        <begin position="25"/>
        <end position="330"/>
    </location>
</feature>
<reference evidence="4" key="1">
    <citation type="journal article" date="2019" name="Int. J. Syst. Evol. Microbiol.">
        <title>The Global Catalogue of Microorganisms (GCM) 10K type strain sequencing project: providing services to taxonomists for standard genome sequencing and annotation.</title>
        <authorList>
            <consortium name="The Broad Institute Genomics Platform"/>
            <consortium name="The Broad Institute Genome Sequencing Center for Infectious Disease"/>
            <person name="Wu L."/>
            <person name="Ma J."/>
        </authorList>
    </citation>
    <scope>NUCLEOTIDE SEQUENCE [LARGE SCALE GENOMIC DNA]</scope>
    <source>
        <strain evidence="4">DFY41</strain>
    </source>
</reference>
<comment type="caution">
    <text evidence="3">The sequence shown here is derived from an EMBL/GenBank/DDBJ whole genome shotgun (WGS) entry which is preliminary data.</text>
</comment>
<keyword evidence="2" id="KW-0732">Signal</keyword>
<evidence type="ECO:0000313" key="4">
    <source>
        <dbReference type="Proteomes" id="UP001596087"/>
    </source>
</evidence>